<feature type="compositionally biased region" description="Low complexity" evidence="10">
    <location>
        <begin position="862"/>
        <end position="874"/>
    </location>
</feature>
<feature type="region of interest" description="Disordered" evidence="10">
    <location>
        <begin position="524"/>
        <end position="545"/>
    </location>
</feature>
<feature type="domain" description="Ig-like" evidence="11">
    <location>
        <begin position="1665"/>
        <end position="1756"/>
    </location>
</feature>
<dbReference type="SMART" id="SM00408">
    <property type="entry name" value="IGc2"/>
    <property type="match status" value="5"/>
</dbReference>
<evidence type="ECO:0000256" key="7">
    <source>
        <dbReference type="ARBA" id="ARBA00065479"/>
    </source>
</evidence>
<dbReference type="Proteomes" id="UP000579812">
    <property type="component" value="Unassembled WGS sequence"/>
</dbReference>
<feature type="compositionally biased region" description="Acidic residues" evidence="10">
    <location>
        <begin position="241"/>
        <end position="251"/>
    </location>
</feature>
<evidence type="ECO:0000256" key="10">
    <source>
        <dbReference type="SAM" id="MobiDB-lite"/>
    </source>
</evidence>
<feature type="region of interest" description="Disordered" evidence="10">
    <location>
        <begin position="233"/>
        <end position="268"/>
    </location>
</feature>
<evidence type="ECO:0000256" key="2">
    <source>
        <dbReference type="ARBA" id="ARBA00023054"/>
    </source>
</evidence>
<feature type="compositionally biased region" description="Low complexity" evidence="10">
    <location>
        <begin position="395"/>
        <end position="410"/>
    </location>
</feature>
<feature type="coiled-coil region" evidence="9">
    <location>
        <begin position="1443"/>
        <end position="1470"/>
    </location>
</feature>
<dbReference type="GO" id="GO:0004672">
    <property type="term" value="F:protein kinase activity"/>
    <property type="evidence" value="ECO:0007669"/>
    <property type="project" value="TreeGrafter"/>
</dbReference>
<feature type="compositionally biased region" description="Polar residues" evidence="10">
    <location>
        <begin position="744"/>
        <end position="758"/>
    </location>
</feature>
<feature type="compositionally biased region" description="Basic and acidic residues" evidence="10">
    <location>
        <begin position="369"/>
        <end position="379"/>
    </location>
</feature>
<comment type="function">
    <text evidence="6">Component of the sarcomere that tethers together nebulin (skeletal muscle) and nebulette (cardiac muscle) to alpha-actinin, at the Z lines.</text>
</comment>
<reference evidence="12 13" key="1">
    <citation type="submission" date="2020-04" db="EMBL/GenBank/DDBJ databases">
        <title>Chromosome-level genome assembly of a cyprinid fish Onychostoma macrolepis by integration of Nanopore Sequencing, Bionano and Hi-C technology.</title>
        <authorList>
            <person name="Wang D."/>
        </authorList>
    </citation>
    <scope>NUCLEOTIDE SEQUENCE [LARGE SCALE GENOMIC DNA]</scope>
    <source>
        <strain evidence="12">SWU-2019</strain>
        <tissue evidence="12">Muscle</tissue>
    </source>
</reference>
<dbReference type="FunFam" id="2.60.40.10:FF:000256">
    <property type="entry name" value="myopalladin isoform X1"/>
    <property type="match status" value="1"/>
</dbReference>
<keyword evidence="13" id="KW-1185">Reference proteome</keyword>
<dbReference type="InterPro" id="IPR003599">
    <property type="entry name" value="Ig_sub"/>
</dbReference>
<feature type="domain" description="Ig-like" evidence="11">
    <location>
        <begin position="1539"/>
        <end position="1623"/>
    </location>
</feature>
<feature type="compositionally biased region" description="Basic and acidic residues" evidence="10">
    <location>
        <begin position="88"/>
        <end position="98"/>
    </location>
</feature>
<dbReference type="InterPro" id="IPR013098">
    <property type="entry name" value="Ig_I-set"/>
</dbReference>
<keyword evidence="5" id="KW-0393">Immunoglobulin domain</keyword>
<comment type="caution">
    <text evidence="12">The sequence shown here is derived from an EMBL/GenBank/DDBJ whole genome shotgun (WGS) entry which is preliminary data.</text>
</comment>
<evidence type="ECO:0000256" key="5">
    <source>
        <dbReference type="ARBA" id="ARBA00023319"/>
    </source>
</evidence>
<dbReference type="EMBL" id="JAAMOB010000013">
    <property type="protein sequence ID" value="KAF4106154.1"/>
    <property type="molecule type" value="Genomic_DNA"/>
</dbReference>
<dbReference type="FunFam" id="2.60.40.10:FF:000399">
    <property type="entry name" value="myopalladin isoform X1"/>
    <property type="match status" value="1"/>
</dbReference>
<keyword evidence="3" id="KW-1015">Disulfide bond</keyword>
<dbReference type="InterPro" id="IPR003598">
    <property type="entry name" value="Ig_sub2"/>
</dbReference>
<comment type="subunit">
    <text evidence="7">Interacts with TTN/titin, NEB, NEBL, ACTN2 and CARP.</text>
</comment>
<keyword evidence="4" id="KW-0539">Nucleus</keyword>
<protein>
    <recommendedName>
        <fullName evidence="8">Myopalladin</fullName>
    </recommendedName>
</protein>
<dbReference type="CDD" id="cd20972">
    <property type="entry name" value="IgI_2_Titin_Z1z2-like"/>
    <property type="match status" value="1"/>
</dbReference>
<feature type="compositionally biased region" description="Pro residues" evidence="10">
    <location>
        <begin position="524"/>
        <end position="540"/>
    </location>
</feature>
<evidence type="ECO:0000313" key="13">
    <source>
        <dbReference type="Proteomes" id="UP000579812"/>
    </source>
</evidence>
<dbReference type="OrthoDB" id="6612025at2759"/>
<dbReference type="GO" id="GO:0005634">
    <property type="term" value="C:nucleus"/>
    <property type="evidence" value="ECO:0007669"/>
    <property type="project" value="UniProtKB-SubCell"/>
</dbReference>
<feature type="region of interest" description="Disordered" evidence="10">
    <location>
        <begin position="1408"/>
        <end position="1440"/>
    </location>
</feature>
<dbReference type="SUPFAM" id="SSF48726">
    <property type="entry name" value="Immunoglobulin"/>
    <property type="match status" value="5"/>
</dbReference>
<evidence type="ECO:0000256" key="9">
    <source>
        <dbReference type="SAM" id="Coils"/>
    </source>
</evidence>
<feature type="compositionally biased region" description="Pro residues" evidence="10">
    <location>
        <begin position="981"/>
        <end position="994"/>
    </location>
</feature>
<evidence type="ECO:0000259" key="11">
    <source>
        <dbReference type="PROSITE" id="PS50835"/>
    </source>
</evidence>
<gene>
    <name evidence="12" type="ORF">G5714_013816</name>
</gene>
<feature type="domain" description="Ig-like" evidence="11">
    <location>
        <begin position="1764"/>
        <end position="1854"/>
    </location>
</feature>
<feature type="region of interest" description="Disordered" evidence="10">
    <location>
        <begin position="361"/>
        <end position="435"/>
    </location>
</feature>
<feature type="region of interest" description="Disordered" evidence="10">
    <location>
        <begin position="1244"/>
        <end position="1264"/>
    </location>
</feature>
<feature type="compositionally biased region" description="Low complexity" evidence="10">
    <location>
        <begin position="1365"/>
        <end position="1389"/>
    </location>
</feature>
<evidence type="ECO:0000256" key="4">
    <source>
        <dbReference type="ARBA" id="ARBA00023242"/>
    </source>
</evidence>
<evidence type="ECO:0000256" key="3">
    <source>
        <dbReference type="ARBA" id="ARBA00023157"/>
    </source>
</evidence>
<comment type="subcellular location">
    <subcellularLocation>
        <location evidence="1">Nucleus</location>
    </subcellularLocation>
</comment>
<dbReference type="InterPro" id="IPR007110">
    <property type="entry name" value="Ig-like_dom"/>
</dbReference>
<accession>A0A7J6CGE1</accession>
<proteinExistence type="predicted"/>
<name>A0A7J6CGE1_9TELE</name>
<dbReference type="InterPro" id="IPR013783">
    <property type="entry name" value="Ig-like_fold"/>
</dbReference>
<dbReference type="Gene3D" id="2.60.40.10">
    <property type="entry name" value="Immunoglobulins"/>
    <property type="match status" value="5"/>
</dbReference>
<feature type="compositionally biased region" description="Polar residues" evidence="10">
    <location>
        <begin position="807"/>
        <end position="816"/>
    </location>
</feature>
<dbReference type="FunFam" id="2.60.40.10:FF:000761">
    <property type="entry name" value="palladin isoform X2"/>
    <property type="match status" value="1"/>
</dbReference>
<feature type="domain" description="Ig-like" evidence="11">
    <location>
        <begin position="270"/>
        <end position="360"/>
    </location>
</feature>
<feature type="compositionally biased region" description="Pro residues" evidence="10">
    <location>
        <begin position="1250"/>
        <end position="1264"/>
    </location>
</feature>
<feature type="region of interest" description="Disordered" evidence="10">
    <location>
        <begin position="739"/>
        <end position="771"/>
    </location>
</feature>
<feature type="region of interest" description="Disordered" evidence="10">
    <location>
        <begin position="797"/>
        <end position="941"/>
    </location>
</feature>
<dbReference type="PANTHER" id="PTHR47633:SF4">
    <property type="entry name" value="MYOPALLADIN ISOFORM X1"/>
    <property type="match status" value="1"/>
</dbReference>
<dbReference type="InterPro" id="IPR036179">
    <property type="entry name" value="Ig-like_dom_sf"/>
</dbReference>
<evidence type="ECO:0000313" key="12">
    <source>
        <dbReference type="EMBL" id="KAF4106154.1"/>
    </source>
</evidence>
<evidence type="ECO:0000256" key="8">
    <source>
        <dbReference type="ARBA" id="ARBA00070767"/>
    </source>
</evidence>
<organism evidence="12 13">
    <name type="scientific">Onychostoma macrolepis</name>
    <dbReference type="NCBI Taxonomy" id="369639"/>
    <lineage>
        <taxon>Eukaryota</taxon>
        <taxon>Metazoa</taxon>
        <taxon>Chordata</taxon>
        <taxon>Craniata</taxon>
        <taxon>Vertebrata</taxon>
        <taxon>Euteleostomi</taxon>
        <taxon>Actinopterygii</taxon>
        <taxon>Neopterygii</taxon>
        <taxon>Teleostei</taxon>
        <taxon>Ostariophysi</taxon>
        <taxon>Cypriniformes</taxon>
        <taxon>Cyprinidae</taxon>
        <taxon>Acrossocheilinae</taxon>
        <taxon>Onychostoma</taxon>
    </lineage>
</organism>
<dbReference type="Pfam" id="PF07679">
    <property type="entry name" value="I-set"/>
    <property type="match status" value="5"/>
</dbReference>
<sequence>MQENSMDQPTSLSQLLRESYLAEARAHHRHGEPSCIDAPRRLVYGTLKEKADDSGGKAEPQFSDLSAFLSQEELDKSVDLACKAISSDPREREERSDARPPMSLYNLPSNKPTPETEVISERPTVQTPIQDNAIRNVRSAREPAADFKRPQRNAPYGLETQSKKEFLNKAADFIEELSSLFKANSSKRVRPRTCKPHRSRCQNKTQLDGTSYSINAEDRERPILLNQQMEELMESSRVTEEPQEPEPEPACEEPALIPPESSEEPVCEPPHFIQKLKSREVPEGSKVQLDCIVRGLPAPEVRWFCEGKELENSPDIQIIANGERHTLIIAEAFEEDTGRYSCFASNFYGTDSTSAEIYIEGASSSDSDEEKHFQAELHKSSPQPKPAVVLAEPNTSAEDTTPTITTTFAEPPAPSDTEAEPPTELIADPTSKQEDTELLSSKVVSSEIPVLEPTISVVEPTVHVLEPTISVVEPTVHVLEPTISLVEPTVLVLEPTISVVEPTVLVLEPTIPVLEPPTPIYEVEPTPPIPPLTIAPPSPPSSQNISDVLLTSQQSISENLNGSSSYLQSFDVRPMMAAPVFTKNLQDILAVESQLVVLECRVKGIPSPKVDWYREGTLVEDSPDFRILQKKPRSMAESEEICTLVIAEVFPEDSGTFICIASNKYGTVSSTAVLRVKGHNNITTNPKTTSTLTVESSLQNVLATELMSTTLKSKPNVPLVNNKLHSSMMCLDPLSSGYKHSDLQDSGTPRSDSLNPSTLRHDLTTSLPSLNPLSIGKYSSDTFRTSLPQLDPLSFSSSSLNSDSNHKPLSSSTTHFDSGGSGFKPSTEVTQSPPNGSTSSITMSSDAWVEPLPNGSKPTPSPSVTSLPPVNSSNHQEQPTVKPLPDPPTSCLKTRPEGVLGNHNESRSNSRVGLRVTFKLPEDEDEEEKGMSSKDPPPVLAKPKLDPVQLQILHNQVLLEQRQEDVSPSQDSPHLDRISCEPPPVKPTHPPANPVPSQLQPPALVMNSAPIPLPIPASVPLLPTAPAPILKAVPVSQLSMLLTNSMPLPQLTPSATTLHNHPPIFQQNLVPTTLSTVPPGMVPSNLLTQTNVVPTPPQLNLGPVSPSVASVTPMPSVIPITQPGGVPNIPMPPNLGPSAHFPQLIMAPTTQPNPNHVASVPPITPSTHISQINMNPALQMNSVPVSDTSVARTQALISPNASAVNNTAPKLNTTTNSHPSMAPQNTHSQGVSYPLLGTITSSHLVRNQPAPSPSPMSPPPLNDTRPPLPGIIPVSTQSFTYTRPKEFIAAQTLSPIRSPSPTESPVPMLHELAAQIFPKSTRALTSPVNQFSPSPRKFPTRVLECPSSPPYVSSPPLLPPGLVNSVFSFRTQSPPQASSPTSSSSTPSPIQNPVAFLSSVLPSLPTSLPTNAMGLPKRAPPGPQGALKKNQRGSRLMSDDDIRESKETLLQDIEKKLQFKNEQLSFGQQKQSYWGEVSRPLGPNIPTATVINYDEEYKVSSFEQRLMSEIEFRLERTPVEESDDEVQHDEIPTGKCIAPIFDKKLKHFRAVEGIPVTFTCKVVGIPIPKVYWFKDGKQILKKNEHYKKIREGDGTSSLHIETVTSDDDGNYTVMAANPQGRISCSGHLIVQTGPVRNRPVVHSQRVRARVQEVEGEPTQERFFRPHFLQAPGDMSAHEGCLCRLDCKVSGLPHPEIMWLLNGKPIYPDLTHRMLVRENGIHSLVIDPLTQADDGMYTCIASNKAGQSSFCLELRVVEKELKQAPHFVEKLQNTGIAEGTPVRLECRVVGMPQPVIYWKKDNDTIPHSRDRVSMHQDTTGYVCLLIQPTRKEDAGWYTVSAKNEAGIISCTARLDIYAQWYQHVHPPMKKTQFVGSRYAALTGQGLDIKSAFSMSDNGPVIFSASQQERRLESEEL</sequence>
<evidence type="ECO:0000256" key="1">
    <source>
        <dbReference type="ARBA" id="ARBA00004123"/>
    </source>
</evidence>
<feature type="domain" description="Ig-like" evidence="11">
    <location>
        <begin position="579"/>
        <end position="675"/>
    </location>
</feature>
<dbReference type="SMART" id="SM00409">
    <property type="entry name" value="IG"/>
    <property type="match status" value="5"/>
</dbReference>
<dbReference type="FunFam" id="2.60.40.10:FF:000032">
    <property type="entry name" value="palladin isoform X1"/>
    <property type="match status" value="2"/>
</dbReference>
<keyword evidence="2 9" id="KW-0175">Coiled coil</keyword>
<feature type="region of interest" description="Disordered" evidence="10">
    <location>
        <begin position="1365"/>
        <end position="1391"/>
    </location>
</feature>
<dbReference type="PANTHER" id="PTHR47633">
    <property type="entry name" value="IMMUNOGLOBULIN"/>
    <property type="match status" value="1"/>
</dbReference>
<dbReference type="PROSITE" id="PS50835">
    <property type="entry name" value="IG_LIKE"/>
    <property type="match status" value="5"/>
</dbReference>
<feature type="compositionally biased region" description="Polar residues" evidence="10">
    <location>
        <begin position="827"/>
        <end position="845"/>
    </location>
</feature>
<feature type="region of interest" description="Disordered" evidence="10">
    <location>
        <begin position="84"/>
        <end position="121"/>
    </location>
</feature>
<evidence type="ECO:0000256" key="6">
    <source>
        <dbReference type="ARBA" id="ARBA00058480"/>
    </source>
</evidence>
<feature type="region of interest" description="Disordered" evidence="10">
    <location>
        <begin position="962"/>
        <end position="996"/>
    </location>
</feature>